<dbReference type="InterPro" id="IPR006379">
    <property type="entry name" value="HAD-SF_hydro_IIB"/>
</dbReference>
<proteinExistence type="predicted"/>
<dbReference type="InterPro" id="IPR000150">
    <property type="entry name" value="Cof"/>
</dbReference>
<dbReference type="GO" id="GO:0005829">
    <property type="term" value="C:cytosol"/>
    <property type="evidence" value="ECO:0007669"/>
    <property type="project" value="TreeGrafter"/>
</dbReference>
<dbReference type="OrthoDB" id="9790031at2"/>
<dbReference type="RefSeq" id="WP_124974767.1">
    <property type="nucleotide sequence ID" value="NZ_BFFP01000003.1"/>
</dbReference>
<dbReference type="PANTHER" id="PTHR10000">
    <property type="entry name" value="PHOSPHOSERINE PHOSPHATASE"/>
    <property type="match status" value="1"/>
</dbReference>
<dbReference type="SFLD" id="SFLDG01140">
    <property type="entry name" value="C2.B:_Phosphomannomutase_and_P"/>
    <property type="match status" value="1"/>
</dbReference>
<dbReference type="Proteomes" id="UP000286848">
    <property type="component" value="Unassembled WGS sequence"/>
</dbReference>
<dbReference type="PANTHER" id="PTHR10000:SF8">
    <property type="entry name" value="HAD SUPERFAMILY HYDROLASE-LIKE, TYPE 3"/>
    <property type="match status" value="1"/>
</dbReference>
<dbReference type="GO" id="GO:0000287">
    <property type="term" value="F:magnesium ion binding"/>
    <property type="evidence" value="ECO:0007669"/>
    <property type="project" value="TreeGrafter"/>
</dbReference>
<dbReference type="CDD" id="cd07516">
    <property type="entry name" value="HAD_Pase"/>
    <property type="match status" value="1"/>
</dbReference>
<evidence type="ECO:0000313" key="2">
    <source>
        <dbReference type="Proteomes" id="UP000286848"/>
    </source>
</evidence>
<dbReference type="GO" id="GO:0016791">
    <property type="term" value="F:phosphatase activity"/>
    <property type="evidence" value="ECO:0007669"/>
    <property type="project" value="TreeGrafter"/>
</dbReference>
<dbReference type="SFLD" id="SFLDS00003">
    <property type="entry name" value="Haloacid_Dehalogenase"/>
    <property type="match status" value="1"/>
</dbReference>
<dbReference type="Gene3D" id="3.40.50.1000">
    <property type="entry name" value="HAD superfamily/HAD-like"/>
    <property type="match status" value="1"/>
</dbReference>
<dbReference type="InterPro" id="IPR023214">
    <property type="entry name" value="HAD_sf"/>
</dbReference>
<reference evidence="1 2" key="1">
    <citation type="journal article" date="2019" name="Int. J. Syst. Evol. Microbiol.">
        <title>Lactobacillus salitolerans sp. nov., a novel lactic acid bacterium isolated from spent mushroom substrates.</title>
        <authorList>
            <person name="Tohno M."/>
            <person name="Tanizawa Y."/>
            <person name="Kojima Y."/>
            <person name="Sakamoto M."/>
            <person name="Nakamura Y."/>
            <person name="Ohkuma M."/>
            <person name="Kobayashi H."/>
        </authorList>
    </citation>
    <scope>NUCLEOTIDE SEQUENCE [LARGE SCALE GENOMIC DNA]</scope>
    <source>
        <strain evidence="1 2">YK43</strain>
    </source>
</reference>
<dbReference type="NCBIfam" id="TIGR00099">
    <property type="entry name" value="Cof-subfamily"/>
    <property type="match status" value="1"/>
</dbReference>
<dbReference type="Gene3D" id="3.30.1240.10">
    <property type="match status" value="1"/>
</dbReference>
<protein>
    <submittedName>
        <fullName evidence="1">Haloacid dehalogenase</fullName>
    </submittedName>
</protein>
<dbReference type="Pfam" id="PF08282">
    <property type="entry name" value="Hydrolase_3"/>
    <property type="match status" value="1"/>
</dbReference>
<dbReference type="InterPro" id="IPR036412">
    <property type="entry name" value="HAD-like_sf"/>
</dbReference>
<sequence>MIKQIFLDMDGTLLNNAGQVSAENIRVIRESQIPLSLVSARAPLEMAAAIDDLGLTTTQIGFNGGLIYRRTQGKLQVLESHFIPSQTSSTLLRWLKENFPSVSCSYYTKDAWLTEQIDAGIEYETGLTGITPTLTTSQTLRTAAQAGIFKIMLIVFDQQTMLKLQSELLTLNLKAVAIQQSGTMYLEITSKNAVKARGIEYIMQEQHISQEETAAFGDGHNDLPMLQAVGTPIVMGNALDVIKSAGKFVTKTNDEDGVAYGITHFISQLPNEQNSELSQAE</sequence>
<dbReference type="EMBL" id="BFFP01000003">
    <property type="protein sequence ID" value="GBG93872.1"/>
    <property type="molecule type" value="Genomic_DNA"/>
</dbReference>
<keyword evidence="2" id="KW-1185">Reference proteome</keyword>
<dbReference type="NCBIfam" id="TIGR01484">
    <property type="entry name" value="HAD-SF-IIB"/>
    <property type="match status" value="1"/>
</dbReference>
<comment type="caution">
    <text evidence="1">The sequence shown here is derived from an EMBL/GenBank/DDBJ whole genome shotgun (WGS) entry which is preliminary data.</text>
</comment>
<dbReference type="PROSITE" id="PS01229">
    <property type="entry name" value="COF_2"/>
    <property type="match status" value="1"/>
</dbReference>
<dbReference type="AlphaFoldDB" id="A0A401IQS3"/>
<dbReference type="SUPFAM" id="SSF56784">
    <property type="entry name" value="HAD-like"/>
    <property type="match status" value="1"/>
</dbReference>
<accession>A0A401IQS3</accession>
<gene>
    <name evidence="1" type="primary">cof</name>
    <name evidence="1" type="ORF">LFYK43_03310</name>
</gene>
<name>A0A401IQS3_9LACO</name>
<organism evidence="1 2">
    <name type="scientific">Ligilactobacillus salitolerans</name>
    <dbReference type="NCBI Taxonomy" id="1808352"/>
    <lineage>
        <taxon>Bacteria</taxon>
        <taxon>Bacillati</taxon>
        <taxon>Bacillota</taxon>
        <taxon>Bacilli</taxon>
        <taxon>Lactobacillales</taxon>
        <taxon>Lactobacillaceae</taxon>
        <taxon>Ligilactobacillus</taxon>
    </lineage>
</organism>
<evidence type="ECO:0000313" key="1">
    <source>
        <dbReference type="EMBL" id="GBG93872.1"/>
    </source>
</evidence>